<evidence type="ECO:0000313" key="10">
    <source>
        <dbReference type="Proteomes" id="UP001367676"/>
    </source>
</evidence>
<dbReference type="PANTHER" id="PTHR11804">
    <property type="entry name" value="PROTEASE M3 THIMET OLIGOPEPTIDASE-RELATED"/>
    <property type="match status" value="1"/>
</dbReference>
<reference evidence="9 10" key="1">
    <citation type="submission" date="2024-03" db="EMBL/GenBank/DDBJ databases">
        <title>Adaptation during the transition from Ophiocordyceps entomopathogen to insect associate is accompanied by gene loss and intensified selection.</title>
        <authorList>
            <person name="Ward C.M."/>
            <person name="Onetto C.A."/>
            <person name="Borneman A.R."/>
        </authorList>
    </citation>
    <scope>NUCLEOTIDE SEQUENCE [LARGE SCALE GENOMIC DNA]</scope>
    <source>
        <strain evidence="9">AWRI1</strain>
        <tissue evidence="9">Single Adult Female</tissue>
    </source>
</reference>
<comment type="caution">
    <text evidence="9">The sequence shown here is derived from an EMBL/GenBank/DDBJ whole genome shotgun (WGS) entry which is preliminary data.</text>
</comment>
<dbReference type="Gene3D" id="3.40.390.10">
    <property type="entry name" value="Collagenase (Catalytic Domain)"/>
    <property type="match status" value="1"/>
</dbReference>
<keyword evidence="10" id="KW-1185">Reference proteome</keyword>
<keyword evidence="4 7" id="KW-0378">Hydrolase</keyword>
<accession>A0AAN9TIK1</accession>
<dbReference type="SUPFAM" id="SSF55486">
    <property type="entry name" value="Metalloproteases ('zincins'), catalytic domain"/>
    <property type="match status" value="1"/>
</dbReference>
<evidence type="ECO:0000256" key="6">
    <source>
        <dbReference type="ARBA" id="ARBA00023049"/>
    </source>
</evidence>
<feature type="domain" description="Peptidase M3A/M3B catalytic" evidence="8">
    <location>
        <begin position="265"/>
        <end position="713"/>
    </location>
</feature>
<evidence type="ECO:0000256" key="3">
    <source>
        <dbReference type="ARBA" id="ARBA00022723"/>
    </source>
</evidence>
<dbReference type="Proteomes" id="UP001367676">
    <property type="component" value="Unassembled WGS sequence"/>
</dbReference>
<dbReference type="GO" id="GO:0006508">
    <property type="term" value="P:proteolysis"/>
    <property type="evidence" value="ECO:0007669"/>
    <property type="project" value="UniProtKB-KW"/>
</dbReference>
<dbReference type="PANTHER" id="PTHR11804:SF83">
    <property type="entry name" value="LD37516P"/>
    <property type="match status" value="1"/>
</dbReference>
<proteinExistence type="inferred from homology"/>
<evidence type="ECO:0000256" key="1">
    <source>
        <dbReference type="ARBA" id="ARBA00006040"/>
    </source>
</evidence>
<sequence length="736" mass="85231">MFSNLNRLTRVLRRRTELCYNQQRSSGFIVLLPEVDPDVADKLLSVCDDLPKFSQLSTDKIFTLMGKSIVDYECVVRNTDRKLQDSPKLYPDLFEDVIDPMEKATTTFDTVCATMKTLYLGNSEFVPPNIYYTLATRAQNARNAKFFLDEVYDRCKNCDKSKLTEEQSRLVDKHVIEGRLNAIDAKPRYRSIHAFKTARLTQRMSQFRIRVEAARSQFYLTLDDPFMVRECPASLLQMMSHVGGGSCEGPWTVKLNYNIGEKFLEFCPDRNIRFIVWHAEDKAASIVEETRELANSVCLEEIRLFRHELAEITGHKNYFEQNLCTKMAGSVENIQNTLNLYLNVARPVQYDEVVQIQEFADKNNFAHPIQLWDLPYWSRKYKKDVFNFDEEMLRPFLPLDKVLNGLFGLCSRLFGLGFEEAKNVDCWHPDVRFFHVYEPNHDKPVAGFYFDPYQRKTKLKASPDEVYLTVIRNSSRIPRPLMPLTALILNLLPPSDERPCVLSFNEVNNLFYKFGHNLLYLLSKSSYSEIAGLNFVEFDASQLCGHFMTNWLYDKETFASISGHYANGQEAPPIDLDGVKKHLAGYNLCKEIFKSNMDIKMHTGRDMFWLDMGRDMWDDHFIFPLSRYFSDPVRYIDIFSGQWGAAYYSHIWSQMLAADIMQAFAEEKDVANTGARFRDTFLTFGGSCHSSEVFRRFMGRDPNPHALLKHYGLSENLNADTNDNTNPDDPKVIVTC</sequence>
<keyword evidence="6 7" id="KW-0482">Metalloprotease</keyword>
<dbReference type="InterPro" id="IPR045090">
    <property type="entry name" value="Pept_M3A_M3B"/>
</dbReference>
<evidence type="ECO:0000256" key="5">
    <source>
        <dbReference type="ARBA" id="ARBA00022833"/>
    </source>
</evidence>
<evidence type="ECO:0000313" key="9">
    <source>
        <dbReference type="EMBL" id="KAK7593143.1"/>
    </source>
</evidence>
<gene>
    <name evidence="9" type="ORF">V9T40_007895</name>
</gene>
<dbReference type="Pfam" id="PF01432">
    <property type="entry name" value="Peptidase_M3"/>
    <property type="match status" value="1"/>
</dbReference>
<keyword evidence="3 7" id="KW-0479">Metal-binding</keyword>
<dbReference type="EMBL" id="JBBCAQ010000020">
    <property type="protein sequence ID" value="KAK7593143.1"/>
    <property type="molecule type" value="Genomic_DNA"/>
</dbReference>
<keyword evidence="2 7" id="KW-0645">Protease</keyword>
<dbReference type="Gene3D" id="1.10.1370.40">
    <property type="match status" value="1"/>
</dbReference>
<dbReference type="InterPro" id="IPR001567">
    <property type="entry name" value="Pept_M3A_M3B_dom"/>
</dbReference>
<dbReference type="Gene3D" id="1.10.1370.10">
    <property type="entry name" value="Neurolysin, domain 3"/>
    <property type="match status" value="1"/>
</dbReference>
<dbReference type="GO" id="GO:0046872">
    <property type="term" value="F:metal ion binding"/>
    <property type="evidence" value="ECO:0007669"/>
    <property type="project" value="UniProtKB-UniRule"/>
</dbReference>
<name>A0AAN9TIK1_9HEMI</name>
<organism evidence="9 10">
    <name type="scientific">Parthenolecanium corni</name>
    <dbReference type="NCBI Taxonomy" id="536013"/>
    <lineage>
        <taxon>Eukaryota</taxon>
        <taxon>Metazoa</taxon>
        <taxon>Ecdysozoa</taxon>
        <taxon>Arthropoda</taxon>
        <taxon>Hexapoda</taxon>
        <taxon>Insecta</taxon>
        <taxon>Pterygota</taxon>
        <taxon>Neoptera</taxon>
        <taxon>Paraneoptera</taxon>
        <taxon>Hemiptera</taxon>
        <taxon>Sternorrhyncha</taxon>
        <taxon>Coccoidea</taxon>
        <taxon>Coccidae</taxon>
        <taxon>Parthenolecanium</taxon>
    </lineage>
</organism>
<dbReference type="AlphaFoldDB" id="A0AAN9TIK1"/>
<protein>
    <recommendedName>
        <fullName evidence="8">Peptidase M3A/M3B catalytic domain-containing protein</fullName>
    </recommendedName>
</protein>
<dbReference type="InterPro" id="IPR024077">
    <property type="entry name" value="Neurolysin/TOP_dom2"/>
</dbReference>
<dbReference type="InterPro" id="IPR024079">
    <property type="entry name" value="MetalloPept_cat_dom_sf"/>
</dbReference>
<dbReference type="GO" id="GO:0004222">
    <property type="term" value="F:metalloendopeptidase activity"/>
    <property type="evidence" value="ECO:0007669"/>
    <property type="project" value="InterPro"/>
</dbReference>
<evidence type="ECO:0000256" key="2">
    <source>
        <dbReference type="ARBA" id="ARBA00022670"/>
    </source>
</evidence>
<evidence type="ECO:0000259" key="8">
    <source>
        <dbReference type="Pfam" id="PF01432"/>
    </source>
</evidence>
<keyword evidence="5 7" id="KW-0862">Zinc</keyword>
<evidence type="ECO:0000256" key="4">
    <source>
        <dbReference type="ARBA" id="ARBA00022801"/>
    </source>
</evidence>
<comment type="similarity">
    <text evidence="1 7">Belongs to the peptidase M3 family.</text>
</comment>
<evidence type="ECO:0000256" key="7">
    <source>
        <dbReference type="RuleBase" id="RU003435"/>
    </source>
</evidence>
<comment type="cofactor">
    <cofactor evidence="7">
        <name>Zn(2+)</name>
        <dbReference type="ChEBI" id="CHEBI:29105"/>
    </cofactor>
    <text evidence="7">Binds 1 zinc ion.</text>
</comment>